<organism evidence="1 2">
    <name type="scientific">Polytolypa hystricis (strain UAMH7299)</name>
    <dbReference type="NCBI Taxonomy" id="1447883"/>
    <lineage>
        <taxon>Eukaryota</taxon>
        <taxon>Fungi</taxon>
        <taxon>Dikarya</taxon>
        <taxon>Ascomycota</taxon>
        <taxon>Pezizomycotina</taxon>
        <taxon>Eurotiomycetes</taxon>
        <taxon>Eurotiomycetidae</taxon>
        <taxon>Onygenales</taxon>
        <taxon>Onygenales incertae sedis</taxon>
        <taxon>Polytolypa</taxon>
    </lineage>
</organism>
<evidence type="ECO:0000313" key="1">
    <source>
        <dbReference type="EMBL" id="PGH12590.1"/>
    </source>
</evidence>
<dbReference type="STRING" id="1447883.A0A2B7XUB4"/>
<protein>
    <submittedName>
        <fullName evidence="1">Uncharacterized protein</fullName>
    </submittedName>
</protein>
<reference evidence="1 2" key="1">
    <citation type="submission" date="2017-10" db="EMBL/GenBank/DDBJ databases">
        <title>Comparative genomics in systemic dimorphic fungi from Ajellomycetaceae.</title>
        <authorList>
            <person name="Munoz J.F."/>
            <person name="Mcewen J.G."/>
            <person name="Clay O.K."/>
            <person name="Cuomo C.A."/>
        </authorList>
    </citation>
    <scope>NUCLEOTIDE SEQUENCE [LARGE SCALE GENOMIC DNA]</scope>
    <source>
        <strain evidence="1 2">UAMH7299</strain>
    </source>
</reference>
<dbReference type="Proteomes" id="UP000224634">
    <property type="component" value="Unassembled WGS sequence"/>
</dbReference>
<proteinExistence type="predicted"/>
<gene>
    <name evidence="1" type="ORF">AJ80_06648</name>
</gene>
<keyword evidence="2" id="KW-1185">Reference proteome</keyword>
<dbReference type="AlphaFoldDB" id="A0A2B7XUB4"/>
<dbReference type="OrthoDB" id="5986190at2759"/>
<comment type="caution">
    <text evidence="1">The sequence shown here is derived from an EMBL/GenBank/DDBJ whole genome shotgun (WGS) entry which is preliminary data.</text>
</comment>
<name>A0A2B7XUB4_POLH7</name>
<accession>A0A2B7XUB4</accession>
<sequence length="68" mass="7609">MLVDSEDIRGLVSALEFMPLAIVQAAAYIRERAPLYSVQRYLEEFQKNDRKKARLLGDKAEGGISGLP</sequence>
<dbReference type="EMBL" id="PDNA01000115">
    <property type="protein sequence ID" value="PGH12590.1"/>
    <property type="molecule type" value="Genomic_DNA"/>
</dbReference>
<evidence type="ECO:0000313" key="2">
    <source>
        <dbReference type="Proteomes" id="UP000224634"/>
    </source>
</evidence>